<reference evidence="2 3" key="1">
    <citation type="submission" date="2018-08" db="EMBL/GenBank/DDBJ databases">
        <title>A genome reference for cultivated species of the human gut microbiota.</title>
        <authorList>
            <person name="Zou Y."/>
            <person name="Xue W."/>
            <person name="Luo G."/>
        </authorList>
    </citation>
    <scope>NUCLEOTIDE SEQUENCE [LARGE SCALE GENOMIC DNA]</scope>
    <source>
        <strain evidence="2 3">AM27-32LB</strain>
    </source>
</reference>
<sequence>MANREEQLKQITEQLEQGVAEIFTSEKYTEYLNTMAKFHNYSFNNTLLIAMQKPEATLVAGYQAWQKKFNRQVKRGEKGIQIIAPAPYKEKQEIEKTDPETGEIVIGEDGQPETEVVERVITRFRVTTVFDVSQTTGEPIPEFEVSELEGDVLIYHDFMEALKMVAPVPIRFIEIDGEAKGFYQLVDKYIAVQLGMSEAQTMKTAVHETAHAVLHDRDQMEAEGIVKDQLTREVEAESVAYVVCNHFGLDTSEYSFSYIASWSSGKNMKELRASMDTIRKTSADMIGQIEEKLKELQIERPEQEVIAVEQTEELSAMQYAEQTINRLEQERTIFSNDQRNLIANFAYKLDDREATEKLAENLAESILDGNREEVLKLIEEAEEQIDSLPDSMIGLSELHEAGFYSESMLPLTRERAVEL</sequence>
<comment type="caution">
    <text evidence="2">The sequence shown here is derived from an EMBL/GenBank/DDBJ whole genome shotgun (WGS) entry which is preliminary data.</text>
</comment>
<evidence type="ECO:0000313" key="3">
    <source>
        <dbReference type="Proteomes" id="UP000283928"/>
    </source>
</evidence>
<dbReference type="AlphaFoldDB" id="A0A414K4R6"/>
<dbReference type="Proteomes" id="UP000283928">
    <property type="component" value="Unassembled WGS sequence"/>
</dbReference>
<accession>A0A414K4R6</accession>
<evidence type="ECO:0000259" key="1">
    <source>
        <dbReference type="Pfam" id="PF08401"/>
    </source>
</evidence>
<organism evidence="2 3">
    <name type="scientific">Blautia obeum</name>
    <dbReference type="NCBI Taxonomy" id="40520"/>
    <lineage>
        <taxon>Bacteria</taxon>
        <taxon>Bacillati</taxon>
        <taxon>Bacillota</taxon>
        <taxon>Clostridia</taxon>
        <taxon>Lachnospirales</taxon>
        <taxon>Lachnospiraceae</taxon>
        <taxon>Blautia</taxon>
    </lineage>
</organism>
<name>A0A414K4R6_9FIRM</name>
<protein>
    <recommendedName>
        <fullName evidence="1">N-terminal domain-containing protein</fullName>
    </recommendedName>
</protein>
<dbReference type="GO" id="GO:0003697">
    <property type="term" value="F:single-stranded DNA binding"/>
    <property type="evidence" value="ECO:0007669"/>
    <property type="project" value="InterPro"/>
</dbReference>
<dbReference type="EMBL" id="QSKO01000063">
    <property type="protein sequence ID" value="RHE68244.1"/>
    <property type="molecule type" value="Genomic_DNA"/>
</dbReference>
<proteinExistence type="predicted"/>
<evidence type="ECO:0000313" key="2">
    <source>
        <dbReference type="EMBL" id="RHE68244.1"/>
    </source>
</evidence>
<dbReference type="InterPro" id="IPR013610">
    <property type="entry name" value="ArdC_N"/>
</dbReference>
<feature type="domain" description="N-terminal" evidence="1">
    <location>
        <begin position="4"/>
        <end position="130"/>
    </location>
</feature>
<feature type="non-terminal residue" evidence="2">
    <location>
        <position position="419"/>
    </location>
</feature>
<gene>
    <name evidence="2" type="ORF">DW723_18130</name>
</gene>
<dbReference type="Pfam" id="PF08401">
    <property type="entry name" value="ArdcN"/>
    <property type="match status" value="1"/>
</dbReference>